<keyword evidence="1" id="KW-0472">Membrane</keyword>
<proteinExistence type="predicted"/>
<sequence>MKIGESVAAFNYEDKVTLQCTKVSNTKMKQLLSTIHHNPKKIEKEKTDIQMFYNATKGGVDSFDQRCCALSCSRKTRRWPLCLFYGIINLAMVNSYIIYQSKERTPMTRRDYHRHVAEKLSYLWAVSRLQGQMRLSHDLRDIRPYGGPSYPCTRCIQDREATTVLHLSEIKQCEDKTHVWQMQEICVCTASPLHLHGVHGLEHVQ</sequence>
<name>A0AAE1EUC0_PETCI</name>
<dbReference type="Pfam" id="PF13843">
    <property type="entry name" value="DDE_Tnp_1_7"/>
    <property type="match status" value="1"/>
</dbReference>
<evidence type="ECO:0000256" key="1">
    <source>
        <dbReference type="SAM" id="Phobius"/>
    </source>
</evidence>
<organism evidence="3 4">
    <name type="scientific">Petrolisthes cinctipes</name>
    <name type="common">Flat porcelain crab</name>
    <dbReference type="NCBI Taxonomy" id="88211"/>
    <lineage>
        <taxon>Eukaryota</taxon>
        <taxon>Metazoa</taxon>
        <taxon>Ecdysozoa</taxon>
        <taxon>Arthropoda</taxon>
        <taxon>Crustacea</taxon>
        <taxon>Multicrustacea</taxon>
        <taxon>Malacostraca</taxon>
        <taxon>Eumalacostraca</taxon>
        <taxon>Eucarida</taxon>
        <taxon>Decapoda</taxon>
        <taxon>Pleocyemata</taxon>
        <taxon>Anomura</taxon>
        <taxon>Galatheoidea</taxon>
        <taxon>Porcellanidae</taxon>
        <taxon>Petrolisthes</taxon>
    </lineage>
</organism>
<dbReference type="EMBL" id="JAWQEG010004465">
    <property type="protein sequence ID" value="KAK3861559.1"/>
    <property type="molecule type" value="Genomic_DNA"/>
</dbReference>
<dbReference type="AlphaFoldDB" id="A0AAE1EUC0"/>
<dbReference type="PANTHER" id="PTHR46599:SF6">
    <property type="entry name" value="DUAL SPECIFICITY PHOSPHATASE 26"/>
    <property type="match status" value="1"/>
</dbReference>
<keyword evidence="4" id="KW-1185">Reference proteome</keyword>
<keyword evidence="1" id="KW-1133">Transmembrane helix</keyword>
<protein>
    <recommendedName>
        <fullName evidence="2">PiggyBac transposable element-derived protein domain-containing protein</fullName>
    </recommendedName>
</protein>
<reference evidence="3" key="1">
    <citation type="submission" date="2023-10" db="EMBL/GenBank/DDBJ databases">
        <title>Genome assemblies of two species of porcelain crab, Petrolisthes cinctipes and Petrolisthes manimaculis (Anomura: Porcellanidae).</title>
        <authorList>
            <person name="Angst P."/>
        </authorList>
    </citation>
    <scope>NUCLEOTIDE SEQUENCE</scope>
    <source>
        <strain evidence="3">PB745_01</strain>
        <tissue evidence="3">Gill</tissue>
    </source>
</reference>
<evidence type="ECO:0000313" key="4">
    <source>
        <dbReference type="Proteomes" id="UP001286313"/>
    </source>
</evidence>
<gene>
    <name evidence="3" type="ORF">Pcinc_032471</name>
</gene>
<dbReference type="PANTHER" id="PTHR46599">
    <property type="entry name" value="PIGGYBAC TRANSPOSABLE ELEMENT-DERIVED PROTEIN 4"/>
    <property type="match status" value="1"/>
</dbReference>
<dbReference type="InterPro" id="IPR029526">
    <property type="entry name" value="PGBD"/>
</dbReference>
<dbReference type="Proteomes" id="UP001286313">
    <property type="component" value="Unassembled WGS sequence"/>
</dbReference>
<feature type="domain" description="PiggyBac transposable element-derived protein" evidence="2">
    <location>
        <begin position="8"/>
        <end position="96"/>
    </location>
</feature>
<feature type="transmembrane region" description="Helical" evidence="1">
    <location>
        <begin position="81"/>
        <end position="99"/>
    </location>
</feature>
<evidence type="ECO:0000259" key="2">
    <source>
        <dbReference type="Pfam" id="PF13843"/>
    </source>
</evidence>
<accession>A0AAE1EUC0</accession>
<comment type="caution">
    <text evidence="3">The sequence shown here is derived from an EMBL/GenBank/DDBJ whole genome shotgun (WGS) entry which is preliminary data.</text>
</comment>
<keyword evidence="1" id="KW-0812">Transmembrane</keyword>
<evidence type="ECO:0000313" key="3">
    <source>
        <dbReference type="EMBL" id="KAK3861559.1"/>
    </source>
</evidence>